<comment type="pathway">
    <text evidence="3 7">Amino-sugar metabolism; N-acetylneuraminate degradation; D-fructose 6-phosphate from N-acetylneuraminate: step 3/5.</text>
</comment>
<dbReference type="HAMAP" id="MF_01235">
    <property type="entry name" value="ManNAc6P_epimer"/>
    <property type="match status" value="1"/>
</dbReference>
<evidence type="ECO:0000256" key="3">
    <source>
        <dbReference type="ARBA" id="ARBA00005081"/>
    </source>
</evidence>
<comment type="function">
    <text evidence="2 7">Converts N-acetylmannosamine-6-phosphate (ManNAc-6-P) to N-acetylglucosamine-6-phosphate (GlcNAc-6-P).</text>
</comment>
<dbReference type="Pfam" id="PF04131">
    <property type="entry name" value="NanE"/>
    <property type="match status" value="1"/>
</dbReference>
<comment type="caution">
    <text evidence="8">The sequence shown here is derived from an EMBL/GenBank/DDBJ whole genome shotgun (WGS) entry which is preliminary data.</text>
</comment>
<comment type="catalytic activity">
    <reaction evidence="1 7">
        <text>an N-acyl-D-glucosamine 6-phosphate = an N-acyl-D-mannosamine 6-phosphate</text>
        <dbReference type="Rhea" id="RHEA:23932"/>
        <dbReference type="ChEBI" id="CHEBI:57599"/>
        <dbReference type="ChEBI" id="CHEBI:57666"/>
        <dbReference type="EC" id="5.1.3.9"/>
    </reaction>
</comment>
<dbReference type="PANTHER" id="PTHR36204:SF1">
    <property type="entry name" value="N-ACETYLMANNOSAMINE-6-PHOSPHATE 2-EPIMERASE-RELATED"/>
    <property type="match status" value="1"/>
</dbReference>
<accession>A0ABT7B0F1</accession>
<evidence type="ECO:0000256" key="5">
    <source>
        <dbReference type="ARBA" id="ARBA00023235"/>
    </source>
</evidence>
<dbReference type="NCBIfam" id="NF002231">
    <property type="entry name" value="PRK01130.1"/>
    <property type="match status" value="1"/>
</dbReference>
<dbReference type="InterPro" id="IPR011060">
    <property type="entry name" value="RibuloseP-bd_barrel"/>
</dbReference>
<comment type="similarity">
    <text evidence="4 7">Belongs to the NanE family.</text>
</comment>
<sequence length="236" mass="25466">MMINSLDRRSLQGLIVSCQAPPDSPLHHPSVIAAMAKAALNQGATAVRIDTPTHIQAVRQQTDAPIIGLWKRQFPDSEIYITPQFDQALELAQAGADWIAIDATNRPRPGGETLETLITQIHQQLNKPVFADVDTLESANVAFQAGADLLATTLYGYTPQTQDLTPPGYDLLEQLVQQFSCPIVCEGGIASPEMAQNALDLGAMAVVVGTDITGIDQKVKSYQQILSTAKSVRYAE</sequence>
<dbReference type="SUPFAM" id="SSF51366">
    <property type="entry name" value="Ribulose-phoshate binding barrel"/>
    <property type="match status" value="1"/>
</dbReference>
<dbReference type="Proteomes" id="UP001235849">
    <property type="component" value="Unassembled WGS sequence"/>
</dbReference>
<protein>
    <recommendedName>
        <fullName evidence="7">Putative N-acetylmannosamine-6-phosphate 2-epimerase</fullName>
        <ecNumber evidence="7">5.1.3.9</ecNumber>
    </recommendedName>
    <alternativeName>
        <fullName evidence="7">ManNAc-6-P epimerase</fullName>
    </alternativeName>
</protein>
<keyword evidence="6 7" id="KW-0119">Carbohydrate metabolism</keyword>
<dbReference type="InterPro" id="IPR013785">
    <property type="entry name" value="Aldolase_TIM"/>
</dbReference>
<evidence type="ECO:0000256" key="7">
    <source>
        <dbReference type="HAMAP-Rule" id="MF_01235"/>
    </source>
</evidence>
<evidence type="ECO:0000256" key="2">
    <source>
        <dbReference type="ARBA" id="ARBA00002147"/>
    </source>
</evidence>
<evidence type="ECO:0000256" key="6">
    <source>
        <dbReference type="ARBA" id="ARBA00023277"/>
    </source>
</evidence>
<keyword evidence="5 7" id="KW-0413">Isomerase</keyword>
<dbReference type="EC" id="5.1.3.9" evidence="7"/>
<keyword evidence="9" id="KW-1185">Reference proteome</keyword>
<dbReference type="CDD" id="cd04729">
    <property type="entry name" value="NanE"/>
    <property type="match status" value="1"/>
</dbReference>
<reference evidence="8 9" key="1">
    <citation type="submission" date="2023-01" db="EMBL/GenBank/DDBJ databases">
        <title>Novel diversity within Roseofilum (Cyanobacteria; Desertifilaceae) from marine benthic mats with descriptions of four novel species.</title>
        <authorList>
            <person name="Wang Y."/>
            <person name="Berthold D.E."/>
            <person name="Hu J."/>
            <person name="Lefler F.W."/>
            <person name="Laughinghouse H.D. IV."/>
        </authorList>
    </citation>
    <scope>NUCLEOTIDE SEQUENCE [LARGE SCALE GENOMIC DNA]</scope>
    <source>
        <strain evidence="8 9">BLCC-M114</strain>
    </source>
</reference>
<evidence type="ECO:0000313" key="9">
    <source>
        <dbReference type="Proteomes" id="UP001235849"/>
    </source>
</evidence>
<dbReference type="PANTHER" id="PTHR36204">
    <property type="entry name" value="N-ACETYLMANNOSAMINE-6-PHOSPHATE 2-EPIMERASE-RELATED"/>
    <property type="match status" value="1"/>
</dbReference>
<dbReference type="Gene3D" id="3.20.20.70">
    <property type="entry name" value="Aldolase class I"/>
    <property type="match status" value="1"/>
</dbReference>
<evidence type="ECO:0000256" key="4">
    <source>
        <dbReference type="ARBA" id="ARBA00007439"/>
    </source>
</evidence>
<dbReference type="EMBL" id="JAQOSO010000003">
    <property type="protein sequence ID" value="MDJ1172647.1"/>
    <property type="molecule type" value="Genomic_DNA"/>
</dbReference>
<dbReference type="RefSeq" id="WP_283765029.1">
    <property type="nucleotide sequence ID" value="NZ_JAQOSO010000003.1"/>
</dbReference>
<evidence type="ECO:0000313" key="8">
    <source>
        <dbReference type="EMBL" id="MDJ1172647.1"/>
    </source>
</evidence>
<name>A0ABT7B0F1_9CYAN</name>
<organism evidence="8 9">
    <name type="scientific">Roseofilum capinflatum BLCC-M114</name>
    <dbReference type="NCBI Taxonomy" id="3022440"/>
    <lineage>
        <taxon>Bacteria</taxon>
        <taxon>Bacillati</taxon>
        <taxon>Cyanobacteriota</taxon>
        <taxon>Cyanophyceae</taxon>
        <taxon>Desertifilales</taxon>
        <taxon>Desertifilaceae</taxon>
        <taxon>Roseofilum</taxon>
        <taxon>Roseofilum capinflatum</taxon>
    </lineage>
</organism>
<gene>
    <name evidence="7" type="primary">nanE</name>
    <name evidence="8" type="ORF">PMG25_00900</name>
</gene>
<dbReference type="InterPro" id="IPR007260">
    <property type="entry name" value="NanE"/>
</dbReference>
<evidence type="ECO:0000256" key="1">
    <source>
        <dbReference type="ARBA" id="ARBA00000056"/>
    </source>
</evidence>
<proteinExistence type="inferred from homology"/>